<keyword evidence="2" id="KW-1185">Reference proteome</keyword>
<dbReference type="KEGG" id="mten:GWK48_10070"/>
<dbReference type="AlphaFoldDB" id="A0A6N0NV50"/>
<name>A0A6N0NV50_9CREN</name>
<evidence type="ECO:0000313" key="2">
    <source>
        <dbReference type="Proteomes" id="UP000509301"/>
    </source>
</evidence>
<organism evidence="1 2">
    <name type="scientific">Metallosphaera tengchongensis</name>
    <dbReference type="NCBI Taxonomy" id="1532350"/>
    <lineage>
        <taxon>Archaea</taxon>
        <taxon>Thermoproteota</taxon>
        <taxon>Thermoprotei</taxon>
        <taxon>Sulfolobales</taxon>
        <taxon>Sulfolobaceae</taxon>
        <taxon>Metallosphaera</taxon>
    </lineage>
</organism>
<proteinExistence type="predicted"/>
<dbReference type="EMBL" id="CP049074">
    <property type="protein sequence ID" value="QKR00686.1"/>
    <property type="molecule type" value="Genomic_DNA"/>
</dbReference>
<reference evidence="1 2" key="1">
    <citation type="submission" date="2020-02" db="EMBL/GenBank/DDBJ databases">
        <title>Comparative genome analysis reveals the metabolism and evolution of the thermophilic archaeal genus Metallosphaera.</title>
        <authorList>
            <person name="Jiang C."/>
        </authorList>
    </citation>
    <scope>NUCLEOTIDE SEQUENCE [LARGE SCALE GENOMIC DNA]</scope>
    <source>
        <strain evidence="1 2">Ric-A</strain>
    </source>
</reference>
<evidence type="ECO:0008006" key="3">
    <source>
        <dbReference type="Google" id="ProtNLM"/>
    </source>
</evidence>
<dbReference type="Proteomes" id="UP000509301">
    <property type="component" value="Chromosome"/>
</dbReference>
<evidence type="ECO:0000313" key="1">
    <source>
        <dbReference type="EMBL" id="QKR00686.1"/>
    </source>
</evidence>
<protein>
    <recommendedName>
        <fullName evidence="3">Urease accessory protein UreE</fullName>
    </recommendedName>
</protein>
<accession>A0A6N0NV50</accession>
<dbReference type="RefSeq" id="WP_174631948.1">
    <property type="nucleotide sequence ID" value="NZ_CP049074.1"/>
</dbReference>
<dbReference type="OrthoDB" id="34716at2157"/>
<sequence>MENVKRLDVAPVGAQVKDLEVDRISLSKGRVRIRCEDGEHVLNLRGLRDGDYFMWRNSVYRLMQSKERVLKFTLKDSWEAFKLGFAIGNLHQRVMVQDNFVYLSIEENKVLQEAFSDFKPEVVETKFFPNLEIPIRGEVIDFVDH</sequence>
<dbReference type="Gene3D" id="3.30.70.790">
    <property type="entry name" value="UreE, C-terminal domain"/>
    <property type="match status" value="1"/>
</dbReference>
<gene>
    <name evidence="1" type="ORF">GWK48_10070</name>
</gene>
<dbReference type="SUPFAM" id="SSF69737">
    <property type="entry name" value="Urease metallochaperone UreE, C-terminal domain"/>
    <property type="match status" value="1"/>
</dbReference>
<dbReference type="GeneID" id="55642292"/>